<evidence type="ECO:0000256" key="12">
    <source>
        <dbReference type="SAM" id="MobiDB-lite"/>
    </source>
</evidence>
<keyword evidence="7 11" id="KW-0853">WD repeat</keyword>
<proteinExistence type="inferred from homology"/>
<gene>
    <name evidence="13" type="ORF">AC631_01164</name>
</gene>
<comment type="subcellular location">
    <subcellularLocation>
        <location evidence="2">Cytoplasm</location>
    </subcellularLocation>
    <subcellularLocation>
        <location evidence="1">Nucleus</location>
    </subcellularLocation>
</comment>
<accession>A0A0V1Q3U3</accession>
<dbReference type="Gene3D" id="2.130.10.10">
    <property type="entry name" value="YVTN repeat-like/Quinoprotein amine dehydrogenase"/>
    <property type="match status" value="4"/>
</dbReference>
<protein>
    <recommendedName>
        <fullName evidence="5">Elongator complex protein 2</fullName>
    </recommendedName>
</protein>
<evidence type="ECO:0000256" key="1">
    <source>
        <dbReference type="ARBA" id="ARBA00004123"/>
    </source>
</evidence>
<name>A0A0V1Q3U3_9ASCO</name>
<dbReference type="InterPro" id="IPR037289">
    <property type="entry name" value="Elp2"/>
</dbReference>
<dbReference type="GO" id="GO:0005634">
    <property type="term" value="C:nucleus"/>
    <property type="evidence" value="ECO:0007669"/>
    <property type="project" value="UniProtKB-SubCell"/>
</dbReference>
<feature type="repeat" description="WD" evidence="11">
    <location>
        <begin position="57"/>
        <end position="89"/>
    </location>
</feature>
<evidence type="ECO:0000256" key="8">
    <source>
        <dbReference type="ARBA" id="ARBA00022694"/>
    </source>
</evidence>
<dbReference type="GO" id="GO:0005737">
    <property type="term" value="C:cytoplasm"/>
    <property type="evidence" value="ECO:0007669"/>
    <property type="project" value="UniProtKB-SubCell"/>
</dbReference>
<keyword evidence="10" id="KW-0539">Nucleus</keyword>
<evidence type="ECO:0000256" key="7">
    <source>
        <dbReference type="ARBA" id="ARBA00022574"/>
    </source>
</evidence>
<evidence type="ECO:0000256" key="9">
    <source>
        <dbReference type="ARBA" id="ARBA00022737"/>
    </source>
</evidence>
<feature type="repeat" description="WD" evidence="11">
    <location>
        <begin position="622"/>
        <end position="655"/>
    </location>
</feature>
<comment type="similarity">
    <text evidence="4">Belongs to the WD repeat ELP2 family.</text>
</comment>
<dbReference type="PANTHER" id="PTHR44111:SF1">
    <property type="entry name" value="ELONGATOR COMPLEX PROTEIN 2"/>
    <property type="match status" value="1"/>
</dbReference>
<keyword evidence="8" id="KW-0819">tRNA processing</keyword>
<dbReference type="PANTHER" id="PTHR44111">
    <property type="entry name" value="ELONGATOR COMPLEX PROTEIN 2"/>
    <property type="match status" value="1"/>
</dbReference>
<keyword evidence="6" id="KW-0963">Cytoplasm</keyword>
<evidence type="ECO:0000256" key="5">
    <source>
        <dbReference type="ARBA" id="ARBA00020267"/>
    </source>
</evidence>
<dbReference type="EMBL" id="LMYN01000015">
    <property type="protein sequence ID" value="KSA03030.1"/>
    <property type="molecule type" value="Genomic_DNA"/>
</dbReference>
<feature type="repeat" description="WD" evidence="11">
    <location>
        <begin position="670"/>
        <end position="714"/>
    </location>
</feature>
<evidence type="ECO:0000256" key="3">
    <source>
        <dbReference type="ARBA" id="ARBA00005043"/>
    </source>
</evidence>
<dbReference type="PROSITE" id="PS50294">
    <property type="entry name" value="WD_REPEATS_REGION"/>
    <property type="match status" value="4"/>
</dbReference>
<evidence type="ECO:0000256" key="6">
    <source>
        <dbReference type="ARBA" id="ARBA00022490"/>
    </source>
</evidence>
<dbReference type="InterPro" id="IPR036322">
    <property type="entry name" value="WD40_repeat_dom_sf"/>
</dbReference>
<dbReference type="Proteomes" id="UP000054251">
    <property type="component" value="Unassembled WGS sequence"/>
</dbReference>
<dbReference type="InterPro" id="IPR015943">
    <property type="entry name" value="WD40/YVTN_repeat-like_dom_sf"/>
</dbReference>
<dbReference type="PROSITE" id="PS00678">
    <property type="entry name" value="WD_REPEATS_1"/>
    <property type="match status" value="1"/>
</dbReference>
<comment type="pathway">
    <text evidence="3">tRNA modification; 5-methoxycarbonylmethyl-2-thiouridine-tRNA biosynthesis.</text>
</comment>
<keyword evidence="14" id="KW-1185">Reference proteome</keyword>
<dbReference type="SMART" id="SM00320">
    <property type="entry name" value="WD40"/>
    <property type="match status" value="11"/>
</dbReference>
<comment type="caution">
    <text evidence="13">The sequence shown here is derived from an EMBL/GenBank/DDBJ whole genome shotgun (WGS) entry which is preliminary data.</text>
</comment>
<dbReference type="OrthoDB" id="27911at2759"/>
<evidence type="ECO:0000256" key="4">
    <source>
        <dbReference type="ARBA" id="ARBA00005881"/>
    </source>
</evidence>
<dbReference type="InterPro" id="IPR019775">
    <property type="entry name" value="WD40_repeat_CS"/>
</dbReference>
<evidence type="ECO:0000313" key="14">
    <source>
        <dbReference type="Proteomes" id="UP000054251"/>
    </source>
</evidence>
<evidence type="ECO:0000256" key="11">
    <source>
        <dbReference type="PROSITE-ProRule" id="PRU00221"/>
    </source>
</evidence>
<dbReference type="SUPFAM" id="SSF50978">
    <property type="entry name" value="WD40 repeat-like"/>
    <property type="match status" value="2"/>
</dbReference>
<sequence>MTIEDCVKQEAIFAGVNKQSFVADYSPKEQIVAYGASNNVALWKPLSKDNKGVYSTLKKHTKEITGIRFIPNSPYLVSAAEDFEVNVWKRQGDEYAHHSSLDFHKHSITCLSVINEFIFATGSADGHIALWGVNNETEEWGLIHNFQVKSNFYPMTLALQDVDANGGYVLAVGGTTPIVYVYSFTLLPDHGSISHFDQSATLTGHEDWIKCLNFVMEENHKNYILASGSQDRYIRLWRLKLNDQIDDSDEDELKLILLSNKQYKFNVGESTRAAISFEALIMGHDDWVTGLQWHPSYQLDSSEKRLQLLSSSADTALMVWEMDADSGIWCCVNRLGEMSIKGASTATGASGGFWSCLWFNDDKHQYILANGKTGSFRVYKTVDDEAKTWEAVLGVTGSTREVTDLVWSLNGEYFSTTSLDQTTRLFAPWVKNRDFKTWHEFSRPQIHGYDMICLDNISATKYVSGGDEKLLRVFEMTHSISRLLHNFCGIDIVSSESQEELPESASLPVLGLSNKAANEQLEAGEMSQQQQDIEENEGTEANTPKEDILESLTSPPLEDHLQRYTLFPELEKLYGHGYEITCCATSPSGSLIASACKSNNARHSVIRIFNVAEEYQQCAQVLEGHNLTVTSLEFSPDGQFLMSVSRDRQFSLWKIVDEKAGKFELFELNAKAHSRIIWDCSWAPANPYGNFVVTASRDKQIKLWQVNEKVEAVAAIKLQDAVTSVSCYRASLFENKILLAVGLENGDLSLFSVDLSEQEKTFKLHLKFDSTLTPASRVSKVSFSNKLHDNNKNLMLGVASNDTSVRIYSINKEIFV</sequence>
<organism evidence="13 14">
    <name type="scientific">Debaryomyces fabryi</name>
    <dbReference type="NCBI Taxonomy" id="58627"/>
    <lineage>
        <taxon>Eukaryota</taxon>
        <taxon>Fungi</taxon>
        <taxon>Dikarya</taxon>
        <taxon>Ascomycota</taxon>
        <taxon>Saccharomycotina</taxon>
        <taxon>Pichiomycetes</taxon>
        <taxon>Debaryomycetaceae</taxon>
        <taxon>Debaryomyces</taxon>
    </lineage>
</organism>
<dbReference type="InterPro" id="IPR001680">
    <property type="entry name" value="WD40_rpt"/>
</dbReference>
<reference evidence="13 14" key="1">
    <citation type="submission" date="2015-11" db="EMBL/GenBank/DDBJ databases">
        <title>The genome of Debaryomyces fabryi.</title>
        <authorList>
            <person name="Tafer H."/>
            <person name="Lopandic K."/>
        </authorList>
    </citation>
    <scope>NUCLEOTIDE SEQUENCE [LARGE SCALE GENOMIC DNA]</scope>
    <source>
        <strain evidence="13 14">CBS 789</strain>
    </source>
</reference>
<dbReference type="UniPathway" id="UPA00988"/>
<evidence type="ECO:0000313" key="13">
    <source>
        <dbReference type="EMBL" id="KSA03030.1"/>
    </source>
</evidence>
<feature type="repeat" description="WD" evidence="11">
    <location>
        <begin position="202"/>
        <end position="247"/>
    </location>
</feature>
<dbReference type="GeneID" id="26838173"/>
<dbReference type="GO" id="GO:0033588">
    <property type="term" value="C:elongator holoenzyme complex"/>
    <property type="evidence" value="ECO:0007669"/>
    <property type="project" value="InterPro"/>
</dbReference>
<dbReference type="PROSITE" id="PS50082">
    <property type="entry name" value="WD_REPEATS_2"/>
    <property type="match status" value="5"/>
</dbReference>
<dbReference type="RefSeq" id="XP_015469132.1">
    <property type="nucleotide sequence ID" value="XM_015609994.1"/>
</dbReference>
<dbReference type="GO" id="GO:0002098">
    <property type="term" value="P:tRNA wobble uridine modification"/>
    <property type="evidence" value="ECO:0007669"/>
    <property type="project" value="InterPro"/>
</dbReference>
<dbReference type="AlphaFoldDB" id="A0A0V1Q3U3"/>
<evidence type="ECO:0000256" key="10">
    <source>
        <dbReference type="ARBA" id="ARBA00023242"/>
    </source>
</evidence>
<feature type="region of interest" description="Disordered" evidence="12">
    <location>
        <begin position="523"/>
        <end position="546"/>
    </location>
</feature>
<evidence type="ECO:0000256" key="2">
    <source>
        <dbReference type="ARBA" id="ARBA00004496"/>
    </source>
</evidence>
<dbReference type="Pfam" id="PF00400">
    <property type="entry name" value="WD40"/>
    <property type="match status" value="8"/>
</dbReference>
<keyword evidence="9" id="KW-0677">Repeat</keyword>
<dbReference type="FunFam" id="2.130.10.10:FF:000400">
    <property type="entry name" value="Elongator acetyltransferase complex subunit 2"/>
    <property type="match status" value="1"/>
</dbReference>
<feature type="repeat" description="WD" evidence="11">
    <location>
        <begin position="101"/>
        <end position="135"/>
    </location>
</feature>